<dbReference type="InterPro" id="IPR034683">
    <property type="entry name" value="IspD/TarI"/>
</dbReference>
<evidence type="ECO:0000256" key="6">
    <source>
        <dbReference type="ARBA" id="ARBA00008480"/>
    </source>
</evidence>
<keyword evidence="13 14" id="KW-0511">Multifunctional enzyme</keyword>
<dbReference type="NCBIfam" id="NF006899">
    <property type="entry name" value="PRK09382.1"/>
    <property type="match status" value="1"/>
</dbReference>
<sequence length="400" mass="42062">MSHSYPQAGKTPRVAAVIVAAGRGTRAAGAGGPAKQYRPVAGRTVLARTLDAFTSHPRVDCVLTVIHRDDRDLYDESAAGFVGSLLDPVFGGATRQESVRIGLEALAGETPDIVLIHDAARPFVAADLIDRAIEAAEGGAAVPCTPVTDTVSVVDNDIRGETLDRSKLRAVQTPQSFRYADIHAAHQRAASEGRDDFTDDGAVASFAGLDVTVFPGDALNMKLTTPEDFRHAEARLLASLPDIRTGTGFDVHEFCDGDHVWLGGVKIPHDRGVLGHSDADVALHALTDAIFGAIGEGDIGQHFPPSDPQWKGAASVTFLAFAAGKVKERGGIIANVDIAVLSEAPKVGPHRATIKKVIAETLGITEDRVGIKATTMEGRGFIGRREGLCAVATATVRLPV</sequence>
<evidence type="ECO:0000313" key="17">
    <source>
        <dbReference type="Proteomes" id="UP001595796"/>
    </source>
</evidence>
<gene>
    <name evidence="14" type="primary">ispDF</name>
    <name evidence="16" type="ORF">ACFPFW_10650</name>
</gene>
<dbReference type="SUPFAM" id="SSF53448">
    <property type="entry name" value="Nucleotide-diphospho-sugar transferases"/>
    <property type="match status" value="1"/>
</dbReference>
<accession>A0ABV9Z1V1</accession>
<dbReference type="Pfam" id="PF01128">
    <property type="entry name" value="IspD"/>
    <property type="match status" value="1"/>
</dbReference>
<comment type="similarity">
    <text evidence="7">Belongs to the IspD/TarI cytidylyltransferase family. IspD subfamily.</text>
</comment>
<dbReference type="InterPro" id="IPR020555">
    <property type="entry name" value="MECDP_synthase_CS"/>
</dbReference>
<comment type="pathway">
    <text evidence="4 14">Isoprenoid biosynthesis; isopentenyl diphosphate biosynthesis via DXP pathway; isopentenyl diphosphate from 1-deoxy-D-xylulose 5-phosphate: step 4/6.</text>
</comment>
<dbReference type="Gene3D" id="3.90.550.10">
    <property type="entry name" value="Spore Coat Polysaccharide Biosynthesis Protein SpsA, Chain A"/>
    <property type="match status" value="1"/>
</dbReference>
<keyword evidence="12 14" id="KW-0456">Lyase</keyword>
<feature type="binding site" evidence="14">
    <location>
        <position position="384"/>
    </location>
    <ligand>
        <name>4-CDP-2-C-methyl-D-erythritol 2-phosphate</name>
        <dbReference type="ChEBI" id="CHEBI:57919"/>
    </ligand>
</feature>
<keyword evidence="9 14" id="KW-0548">Nucleotidyltransferase</keyword>
<dbReference type="NCBIfam" id="TIGR00151">
    <property type="entry name" value="ispF"/>
    <property type="match status" value="1"/>
</dbReference>
<dbReference type="PROSITE" id="PS01295">
    <property type="entry name" value="ISPD"/>
    <property type="match status" value="1"/>
</dbReference>
<dbReference type="InterPro" id="IPR003526">
    <property type="entry name" value="MECDP_synthase"/>
</dbReference>
<protein>
    <recommendedName>
        <fullName evidence="14">Bifunctional enzyme IspD/IspF</fullName>
    </recommendedName>
    <domain>
        <recommendedName>
            <fullName evidence="14">2-C-methyl-D-erythritol 4-phosphate cytidylyltransferase</fullName>
            <ecNumber evidence="14">2.7.7.60</ecNumber>
        </recommendedName>
        <alternativeName>
            <fullName evidence="14">4-diphosphocytidyl-2C-methyl-D-erythritol synthase</fullName>
        </alternativeName>
        <alternativeName>
            <fullName evidence="14">MEP cytidylyltransferase</fullName>
            <shortName evidence="14">MCT</shortName>
        </alternativeName>
    </domain>
    <domain>
        <recommendedName>
            <fullName evidence="14">2-C-methyl-D-erythritol 2,4-cyclodiphosphate synthase</fullName>
            <shortName evidence="14">MECDP-synthase</shortName>
            <shortName evidence="14">MECPP-synthase</shortName>
            <shortName evidence="14">MECPS</shortName>
            <ecNumber evidence="14">4.6.1.12</ecNumber>
        </recommendedName>
    </domain>
</protein>
<dbReference type="NCBIfam" id="TIGR00453">
    <property type="entry name" value="ispD"/>
    <property type="match status" value="1"/>
</dbReference>
<feature type="site" description="Positions MEP for the nucleophilic attack" evidence="14">
    <location>
        <position position="165"/>
    </location>
</feature>
<comment type="catalytic activity">
    <reaction evidence="1 14">
        <text>4-CDP-2-C-methyl-D-erythritol 2-phosphate = 2-C-methyl-D-erythritol 2,4-cyclic diphosphate + CMP</text>
        <dbReference type="Rhea" id="RHEA:23864"/>
        <dbReference type="ChEBI" id="CHEBI:57919"/>
        <dbReference type="ChEBI" id="CHEBI:58483"/>
        <dbReference type="ChEBI" id="CHEBI:60377"/>
        <dbReference type="EC" id="4.6.1.12"/>
    </reaction>
</comment>
<feature type="binding site" evidence="14">
    <location>
        <begin position="374"/>
        <end position="377"/>
    </location>
    <ligand>
        <name>4-CDP-2-C-methyl-D-erythritol 2-phosphate</name>
        <dbReference type="ChEBI" id="CHEBI:57919"/>
    </ligand>
</feature>
<evidence type="ECO:0000256" key="10">
    <source>
        <dbReference type="ARBA" id="ARBA00022723"/>
    </source>
</evidence>
<keyword evidence="17" id="KW-1185">Reference proteome</keyword>
<evidence type="ECO:0000256" key="9">
    <source>
        <dbReference type="ARBA" id="ARBA00022695"/>
    </source>
</evidence>
<feature type="binding site" evidence="14">
    <location>
        <position position="381"/>
    </location>
    <ligand>
        <name>4-CDP-2-C-methyl-D-erythritol 2-phosphate</name>
        <dbReference type="ChEBI" id="CHEBI:57919"/>
    </ligand>
</feature>
<comment type="catalytic activity">
    <reaction evidence="2 14">
        <text>2-C-methyl-D-erythritol 4-phosphate + CTP + H(+) = 4-CDP-2-C-methyl-D-erythritol + diphosphate</text>
        <dbReference type="Rhea" id="RHEA:13429"/>
        <dbReference type="ChEBI" id="CHEBI:15378"/>
        <dbReference type="ChEBI" id="CHEBI:33019"/>
        <dbReference type="ChEBI" id="CHEBI:37563"/>
        <dbReference type="ChEBI" id="CHEBI:57823"/>
        <dbReference type="ChEBI" id="CHEBI:58262"/>
        <dbReference type="EC" id="2.7.7.60"/>
    </reaction>
</comment>
<dbReference type="EC" id="2.7.7.60" evidence="14"/>
<dbReference type="InterPro" id="IPR026596">
    <property type="entry name" value="IspD/F"/>
</dbReference>
<feature type="site" description="Transition state stabilizer" evidence="14">
    <location>
        <position position="375"/>
    </location>
</feature>
<proteinExistence type="inferred from homology"/>
<dbReference type="GO" id="GO:0008685">
    <property type="term" value="F:2-C-methyl-D-erythritol 2,4-cyclodiphosphate synthase activity"/>
    <property type="evidence" value="ECO:0007669"/>
    <property type="project" value="UniProtKB-EC"/>
</dbReference>
<dbReference type="Gene3D" id="3.30.1330.50">
    <property type="entry name" value="2-C-methyl-D-erythritol 2,4-cyclodiphosphate synthase"/>
    <property type="match status" value="1"/>
</dbReference>
<feature type="region of interest" description="2-C-methyl-D-erythritol 2,4-cyclodiphosphate synthase" evidence="14">
    <location>
        <begin position="244"/>
        <end position="400"/>
    </location>
</feature>
<feature type="site" description="Positions MEP for the nucleophilic attack" evidence="14">
    <location>
        <position position="222"/>
    </location>
</feature>
<dbReference type="Proteomes" id="UP001595796">
    <property type="component" value="Unassembled WGS sequence"/>
</dbReference>
<dbReference type="HAMAP" id="MF_00108">
    <property type="entry name" value="IspD"/>
    <property type="match status" value="1"/>
</dbReference>
<evidence type="ECO:0000256" key="11">
    <source>
        <dbReference type="ARBA" id="ARBA00023229"/>
    </source>
</evidence>
<name>A0ABV9Z1V1_9HYPH</name>
<evidence type="ECO:0000256" key="12">
    <source>
        <dbReference type="ARBA" id="ARBA00023239"/>
    </source>
</evidence>
<comment type="caution">
    <text evidence="16">The sequence shown here is derived from an EMBL/GenBank/DDBJ whole genome shotgun (WGS) entry which is preliminary data.</text>
</comment>
<comment type="similarity">
    <text evidence="14">In the N-terminal section; belongs to the IspD/TarI cytidylyltransferase family. IspD subfamily.</text>
</comment>
<organism evidence="16 17">
    <name type="scientific">Flaviflagellibacter deserti</name>
    <dbReference type="NCBI Taxonomy" id="2267266"/>
    <lineage>
        <taxon>Bacteria</taxon>
        <taxon>Pseudomonadati</taxon>
        <taxon>Pseudomonadota</taxon>
        <taxon>Alphaproteobacteria</taxon>
        <taxon>Hyphomicrobiales</taxon>
        <taxon>Flaviflagellibacter</taxon>
    </lineage>
</organism>
<dbReference type="EC" id="4.6.1.12" evidence="14"/>
<dbReference type="InterPro" id="IPR029044">
    <property type="entry name" value="Nucleotide-diphossugar_trans"/>
</dbReference>
<feature type="binding site" evidence="14">
    <location>
        <position position="250"/>
    </location>
    <ligand>
        <name>a divalent metal cation</name>
        <dbReference type="ChEBI" id="CHEBI:60240"/>
    </ligand>
</feature>
<evidence type="ECO:0000256" key="1">
    <source>
        <dbReference type="ARBA" id="ARBA00000200"/>
    </source>
</evidence>
<dbReference type="InterPro" id="IPR001228">
    <property type="entry name" value="IspD"/>
</dbReference>
<evidence type="ECO:0000256" key="4">
    <source>
        <dbReference type="ARBA" id="ARBA00004709"/>
    </source>
</evidence>
<keyword evidence="10 14" id="KW-0479">Metal-binding</keyword>
<dbReference type="InterPro" id="IPR018294">
    <property type="entry name" value="ISPD_synthase_CS"/>
</dbReference>
<evidence type="ECO:0000256" key="5">
    <source>
        <dbReference type="ARBA" id="ARBA00004787"/>
    </source>
</evidence>
<dbReference type="PROSITE" id="PS01350">
    <property type="entry name" value="ISPF"/>
    <property type="match status" value="1"/>
</dbReference>
<evidence type="ECO:0000313" key="16">
    <source>
        <dbReference type="EMBL" id="MFC5068469.1"/>
    </source>
</evidence>
<dbReference type="HAMAP" id="MF_00107">
    <property type="entry name" value="IspF"/>
    <property type="match status" value="1"/>
</dbReference>
<keyword evidence="11 14" id="KW-0414">Isoprene biosynthesis</keyword>
<dbReference type="HAMAP" id="MF_01520">
    <property type="entry name" value="IspDF"/>
    <property type="match status" value="1"/>
</dbReference>
<feature type="binding site" evidence="14">
    <location>
        <begin position="276"/>
        <end position="277"/>
    </location>
    <ligand>
        <name>4-CDP-2-C-methyl-D-erythritol 2-phosphate</name>
        <dbReference type="ChEBI" id="CHEBI:57919"/>
    </ligand>
</feature>
<feature type="region of interest" description="2-C-methyl-D-erythritol 4-phosphate cytidylyltransferase" evidence="14">
    <location>
        <begin position="1"/>
        <end position="243"/>
    </location>
</feature>
<comment type="cofactor">
    <cofactor evidence="3 14">
        <name>a divalent metal cation</name>
        <dbReference type="ChEBI" id="CHEBI:60240"/>
    </cofactor>
</comment>
<feature type="binding site" evidence="14">
    <location>
        <begin position="250"/>
        <end position="252"/>
    </location>
    <ligand>
        <name>4-CDP-2-C-methyl-D-erythritol 2-phosphate</name>
        <dbReference type="ChEBI" id="CHEBI:57919"/>
    </ligand>
</feature>
<comment type="similarity">
    <text evidence="6">Belongs to the IspF family.</text>
</comment>
<feature type="binding site" evidence="14">
    <location>
        <begin position="298"/>
        <end position="300"/>
    </location>
    <ligand>
        <name>4-CDP-2-C-methyl-D-erythritol 2-phosphate</name>
        <dbReference type="ChEBI" id="CHEBI:57919"/>
    </ligand>
</feature>
<evidence type="ECO:0000259" key="15">
    <source>
        <dbReference type="Pfam" id="PF02542"/>
    </source>
</evidence>
<dbReference type="InterPro" id="IPR036571">
    <property type="entry name" value="MECDP_synthase_sf"/>
</dbReference>
<dbReference type="Pfam" id="PF02542">
    <property type="entry name" value="YgbB"/>
    <property type="match status" value="1"/>
</dbReference>
<evidence type="ECO:0000256" key="13">
    <source>
        <dbReference type="ARBA" id="ARBA00023268"/>
    </source>
</evidence>
<feature type="binding site" evidence="14">
    <location>
        <position position="284"/>
    </location>
    <ligand>
        <name>a divalent metal cation</name>
        <dbReference type="ChEBI" id="CHEBI:60240"/>
    </ligand>
</feature>
<evidence type="ECO:0000256" key="3">
    <source>
        <dbReference type="ARBA" id="ARBA00001968"/>
    </source>
</evidence>
<comment type="function">
    <text evidence="14">Bifunctional enzyme that catalyzes the formation of 4-diphosphocytidyl-2-C-methyl-D-erythritol from CTP and 2-C-methyl-D-erythritol 4-phosphate (MEP) (IspD), and catalyzes the conversion of 4-diphosphocytidyl-2-C-methyl-D-erythritol 2-phosphate (CDP-ME2P) to 2-C-methyl-D-erythritol 2,4-cyclodiphosphate (ME-CPP) with a corresponding release of cytidine 5-monophosphate (CMP) (IspF).</text>
</comment>
<evidence type="ECO:0000256" key="7">
    <source>
        <dbReference type="ARBA" id="ARBA00009789"/>
    </source>
</evidence>
<dbReference type="EMBL" id="JBHSJF010000006">
    <property type="protein sequence ID" value="MFC5068469.1"/>
    <property type="molecule type" value="Genomic_DNA"/>
</dbReference>
<reference evidence="17" key="1">
    <citation type="journal article" date="2019" name="Int. J. Syst. Evol. Microbiol.">
        <title>The Global Catalogue of Microorganisms (GCM) 10K type strain sequencing project: providing services to taxonomists for standard genome sequencing and annotation.</title>
        <authorList>
            <consortium name="The Broad Institute Genomics Platform"/>
            <consortium name="The Broad Institute Genome Sequencing Center for Infectious Disease"/>
            <person name="Wu L."/>
            <person name="Ma J."/>
        </authorList>
    </citation>
    <scope>NUCLEOTIDE SEQUENCE [LARGE SCALE GENOMIC DNA]</scope>
    <source>
        <strain evidence="17">CGMCC 1.16444</strain>
    </source>
</reference>
<feature type="domain" description="2-C-methyl-D-erythritol 2,4-cyclodiphosphate synthase" evidence="15">
    <location>
        <begin position="243"/>
        <end position="396"/>
    </location>
</feature>
<feature type="site" description="Transition state stabilizer" evidence="14">
    <location>
        <position position="276"/>
    </location>
</feature>
<feature type="binding site" evidence="14">
    <location>
        <position position="252"/>
    </location>
    <ligand>
        <name>a divalent metal cation</name>
        <dbReference type="ChEBI" id="CHEBI:60240"/>
    </ligand>
</feature>
<dbReference type="CDD" id="cd02516">
    <property type="entry name" value="CDP-ME_synthetase"/>
    <property type="match status" value="1"/>
</dbReference>
<comment type="caution">
    <text evidence="14">Lacks conserved residue(s) required for the propagation of feature annotation.</text>
</comment>
<dbReference type="RefSeq" id="WP_114955635.1">
    <property type="nucleotide sequence ID" value="NZ_JBHSJF010000006.1"/>
</dbReference>
<keyword evidence="8 14" id="KW-0808">Transferase</keyword>
<feature type="site" description="Transition state stabilizer" evidence="14">
    <location>
        <position position="26"/>
    </location>
</feature>
<dbReference type="GO" id="GO:0050518">
    <property type="term" value="F:2-C-methyl-D-erythritol 4-phosphate cytidylyltransferase activity"/>
    <property type="evidence" value="ECO:0007669"/>
    <property type="project" value="UniProtKB-EC"/>
</dbReference>
<dbReference type="PANTHER" id="PTHR43181">
    <property type="entry name" value="2-C-METHYL-D-ERYTHRITOL 2,4-CYCLODIPHOSPHATE SYNTHASE, CHLOROPLASTIC"/>
    <property type="match status" value="1"/>
</dbReference>
<evidence type="ECO:0000256" key="2">
    <source>
        <dbReference type="ARBA" id="ARBA00001282"/>
    </source>
</evidence>
<feature type="site" description="Transition state stabilizer" evidence="14">
    <location>
        <position position="35"/>
    </location>
</feature>
<dbReference type="CDD" id="cd00554">
    <property type="entry name" value="MECDP_synthase"/>
    <property type="match status" value="1"/>
</dbReference>
<comment type="similarity">
    <text evidence="14">In the C-terminal section; belongs to the IspF family.</text>
</comment>
<comment type="pathway">
    <text evidence="5 14">Isoprenoid biosynthesis; isopentenyl diphosphate biosynthesis via DXP pathway; isopentenyl diphosphate from 1-deoxy-D-xylulose 5-phosphate: step 2/6.</text>
</comment>
<dbReference type="PANTHER" id="PTHR43181:SF1">
    <property type="entry name" value="2-C-METHYL-D-ERYTHRITOL 2,4-CYCLODIPHOSPHATE SYNTHASE, CHLOROPLASTIC"/>
    <property type="match status" value="1"/>
</dbReference>
<evidence type="ECO:0000256" key="14">
    <source>
        <dbReference type="HAMAP-Rule" id="MF_01520"/>
    </source>
</evidence>
<dbReference type="SUPFAM" id="SSF69765">
    <property type="entry name" value="IpsF-like"/>
    <property type="match status" value="1"/>
</dbReference>
<evidence type="ECO:0000256" key="8">
    <source>
        <dbReference type="ARBA" id="ARBA00022679"/>
    </source>
</evidence>